<dbReference type="PANTHER" id="PTHR19308:SF14">
    <property type="entry name" value="START DOMAIN-CONTAINING PROTEIN"/>
    <property type="match status" value="1"/>
</dbReference>
<evidence type="ECO:0000313" key="4">
    <source>
        <dbReference type="Proteomes" id="UP000320333"/>
    </source>
</evidence>
<dbReference type="Pfam" id="PF01852">
    <property type="entry name" value="START"/>
    <property type="match status" value="1"/>
</dbReference>
<sequence length="773" mass="83880">MTTRKDHRHRAALDAALVYIADLYAGDALWEYVKTVEDVRISVRSPVPLPNRVQDKAPASAAASLLPTFRGDGAIQNVTVQEVASVLRGFGARKLWDPRFEQGKLLDTLSDTANLVLSSQRGNLLVRSRDFLTANVYQLSNTADEAFIVSTSVVDKLAPPEGFWGNYTRADAKAIGWVLKQNGPDVNMTYIVEVDAKGTIPTSLIKIIQVQAPLCIKHVAETISKNGALPYIVRGLSQLSHSRRLVITSEWVEPDTNFLKAKIAIPTGKCDFSIAFPTKGKYAHGACIETNAHSLNGTATLTVRQVTSREQMQDIVSDAVQCVLQFKVVNFGASVNEVLLTVRPSPSPRLSATRLSALARLPLFDARAPVFEVDGEPVVEALMSPVDSAVDFGEKQVLETQPTIVETKPATYVGSIYASRVPVIVDNLLGVMDTCVETAVQTSASLLVSTYITATTLMYGTPTSKPKISEPSSSESLPVPSEQTTLEPPQVSTEQTLMEPLMEPMKDTQPEPPASRVDSAVEFNENQTAATDVDSAVELNENQTATTTATTEPKSLKKRVLSKVKSLYKSYTPSMVDKYLEKATILSVSAVEASYQSATTLVFGTPKPKITTETTSEPEPVAPTTEVKSIYTSYPPRLLHGALDMVDKGMETAILASVSTVAASYESATTLLFGTPKPKPATEVTSEQNAAPTIVKSIYKSHPPRLVHGTLDIIDSCLETATKLSVTVLETSYRSATTLLFGTKKKTPETQPKSPEEQQRDDQLYNLILEQVL</sequence>
<protein>
    <recommendedName>
        <fullName evidence="2">START domain-containing protein</fullName>
    </recommendedName>
</protein>
<dbReference type="OrthoDB" id="196858at2759"/>
<gene>
    <name evidence="3" type="ORF">CcCBS67573_g06608</name>
</gene>
<keyword evidence="4" id="KW-1185">Reference proteome</keyword>
<feature type="region of interest" description="Disordered" evidence="1">
    <location>
        <begin position="743"/>
        <end position="762"/>
    </location>
</feature>
<name>A0A507F4G8_9FUNG</name>
<dbReference type="SUPFAM" id="SSF55961">
    <property type="entry name" value="Bet v1-like"/>
    <property type="match status" value="1"/>
</dbReference>
<accession>A0A507F4G8</accession>
<dbReference type="Gene3D" id="3.30.530.20">
    <property type="match status" value="1"/>
</dbReference>
<organism evidence="3 4">
    <name type="scientific">Chytriomyces confervae</name>
    <dbReference type="NCBI Taxonomy" id="246404"/>
    <lineage>
        <taxon>Eukaryota</taxon>
        <taxon>Fungi</taxon>
        <taxon>Fungi incertae sedis</taxon>
        <taxon>Chytridiomycota</taxon>
        <taxon>Chytridiomycota incertae sedis</taxon>
        <taxon>Chytridiomycetes</taxon>
        <taxon>Chytridiales</taxon>
        <taxon>Chytriomycetaceae</taxon>
        <taxon>Chytriomyces</taxon>
    </lineage>
</organism>
<dbReference type="PANTHER" id="PTHR19308">
    <property type="entry name" value="PHOSPHATIDYLCHOLINE TRANSFER PROTEIN"/>
    <property type="match status" value="1"/>
</dbReference>
<dbReference type="STRING" id="246404.A0A507F4G8"/>
<feature type="compositionally biased region" description="Polar residues" evidence="1">
    <location>
        <begin position="483"/>
        <end position="493"/>
    </location>
</feature>
<dbReference type="Proteomes" id="UP000320333">
    <property type="component" value="Unassembled WGS sequence"/>
</dbReference>
<dbReference type="EMBL" id="QEAP01000291">
    <property type="protein sequence ID" value="TPX70278.1"/>
    <property type="molecule type" value="Genomic_DNA"/>
</dbReference>
<evidence type="ECO:0000313" key="3">
    <source>
        <dbReference type="EMBL" id="TPX70278.1"/>
    </source>
</evidence>
<evidence type="ECO:0000259" key="2">
    <source>
        <dbReference type="PROSITE" id="PS50848"/>
    </source>
</evidence>
<dbReference type="InterPro" id="IPR002913">
    <property type="entry name" value="START_lipid-bd_dom"/>
</dbReference>
<feature type="domain" description="START" evidence="2">
    <location>
        <begin position="30"/>
        <end position="206"/>
    </location>
</feature>
<feature type="compositionally biased region" description="Low complexity" evidence="1">
    <location>
        <begin position="462"/>
        <end position="482"/>
    </location>
</feature>
<dbReference type="GO" id="GO:0008289">
    <property type="term" value="F:lipid binding"/>
    <property type="evidence" value="ECO:0007669"/>
    <property type="project" value="InterPro"/>
</dbReference>
<dbReference type="CDD" id="cd00177">
    <property type="entry name" value="START"/>
    <property type="match status" value="1"/>
</dbReference>
<dbReference type="GO" id="GO:0005737">
    <property type="term" value="C:cytoplasm"/>
    <property type="evidence" value="ECO:0007669"/>
    <property type="project" value="UniProtKB-ARBA"/>
</dbReference>
<dbReference type="AlphaFoldDB" id="A0A507F4G8"/>
<dbReference type="InterPro" id="IPR023393">
    <property type="entry name" value="START-like_dom_sf"/>
</dbReference>
<proteinExistence type="predicted"/>
<dbReference type="InterPro" id="IPR051213">
    <property type="entry name" value="START_lipid_transfer"/>
</dbReference>
<comment type="caution">
    <text evidence="3">The sequence shown here is derived from an EMBL/GenBank/DDBJ whole genome shotgun (WGS) entry which is preliminary data.</text>
</comment>
<reference evidence="3 4" key="1">
    <citation type="journal article" date="2019" name="Sci. Rep.">
        <title>Comparative genomics of chytrid fungi reveal insights into the obligate biotrophic and pathogenic lifestyle of Synchytrium endobioticum.</title>
        <authorList>
            <person name="van de Vossenberg B.T.L.H."/>
            <person name="Warris S."/>
            <person name="Nguyen H.D.T."/>
            <person name="van Gent-Pelzer M.P.E."/>
            <person name="Joly D.L."/>
            <person name="van de Geest H.C."/>
            <person name="Bonants P.J.M."/>
            <person name="Smith D.S."/>
            <person name="Levesque C.A."/>
            <person name="van der Lee T.A.J."/>
        </authorList>
    </citation>
    <scope>NUCLEOTIDE SEQUENCE [LARGE SCALE GENOMIC DNA]</scope>
    <source>
        <strain evidence="3 4">CBS 675.73</strain>
    </source>
</reference>
<dbReference type="PROSITE" id="PS50848">
    <property type="entry name" value="START"/>
    <property type="match status" value="1"/>
</dbReference>
<evidence type="ECO:0000256" key="1">
    <source>
        <dbReference type="SAM" id="MobiDB-lite"/>
    </source>
</evidence>
<feature type="region of interest" description="Disordered" evidence="1">
    <location>
        <begin position="462"/>
        <end position="493"/>
    </location>
</feature>